<keyword evidence="5 11" id="KW-0812">Transmembrane</keyword>
<dbReference type="FunFam" id="3.80.10.10:FF:000041">
    <property type="entry name" value="LRR receptor-like serine/threonine-protein kinase ERECTA"/>
    <property type="match status" value="1"/>
</dbReference>
<dbReference type="SUPFAM" id="SSF52075">
    <property type="entry name" value="Outer arm dynein light chain 1"/>
    <property type="match status" value="1"/>
</dbReference>
<dbReference type="FunFam" id="3.80.10.10:FF:000095">
    <property type="entry name" value="LRR receptor-like serine/threonine-protein kinase GSO1"/>
    <property type="match status" value="1"/>
</dbReference>
<evidence type="ECO:0000313" key="15">
    <source>
        <dbReference type="RefSeq" id="XP_009798814.1"/>
    </source>
</evidence>
<dbReference type="RefSeq" id="XP_009798814.1">
    <property type="nucleotide sequence ID" value="XM_009800512.1"/>
</dbReference>
<dbReference type="RefSeq" id="XP_070016577.1">
    <property type="nucleotide sequence ID" value="XM_070160476.1"/>
</dbReference>
<dbReference type="InterPro" id="IPR003591">
    <property type="entry name" value="Leu-rich_rpt_typical-subtyp"/>
</dbReference>
<keyword evidence="14" id="KW-1185">Reference proteome</keyword>
<evidence type="ECO:0000256" key="12">
    <source>
        <dbReference type="SAM" id="SignalP"/>
    </source>
</evidence>
<evidence type="ECO:0000259" key="13">
    <source>
        <dbReference type="Pfam" id="PF23598"/>
    </source>
</evidence>
<evidence type="ECO:0000256" key="6">
    <source>
        <dbReference type="ARBA" id="ARBA00022729"/>
    </source>
</evidence>
<evidence type="ECO:0000256" key="4">
    <source>
        <dbReference type="ARBA" id="ARBA00022614"/>
    </source>
</evidence>
<dbReference type="Pfam" id="PF23598">
    <property type="entry name" value="LRR_14"/>
    <property type="match status" value="1"/>
</dbReference>
<name>A0A1U7YHT5_NICSY</name>
<keyword evidence="9 11" id="KW-0472">Membrane</keyword>
<evidence type="ECO:0000313" key="14">
    <source>
        <dbReference type="Proteomes" id="UP000189701"/>
    </source>
</evidence>
<dbReference type="FunFam" id="3.80.10.10:FF:000111">
    <property type="entry name" value="LRR receptor-like serine/threonine-protein kinase ERECTA"/>
    <property type="match status" value="1"/>
</dbReference>
<dbReference type="STRING" id="4096.A0A1U7YHT5"/>
<dbReference type="GO" id="GO:0005886">
    <property type="term" value="C:plasma membrane"/>
    <property type="evidence" value="ECO:0007669"/>
    <property type="project" value="UniProtKB-SubCell"/>
</dbReference>
<gene>
    <name evidence="15" type="primary">LOC104244980</name>
</gene>
<evidence type="ECO:0000256" key="9">
    <source>
        <dbReference type="ARBA" id="ARBA00023136"/>
    </source>
</evidence>
<dbReference type="SMART" id="SM00369">
    <property type="entry name" value="LRR_TYP"/>
    <property type="match status" value="12"/>
</dbReference>
<dbReference type="InterPro" id="IPR032675">
    <property type="entry name" value="LRR_dom_sf"/>
</dbReference>
<dbReference type="InterPro" id="IPR055414">
    <property type="entry name" value="LRR_R13L4/SHOC2-like"/>
</dbReference>
<dbReference type="InterPro" id="IPR046956">
    <property type="entry name" value="RLP23-like"/>
</dbReference>
<feature type="signal peptide" evidence="12">
    <location>
        <begin position="1"/>
        <end position="21"/>
    </location>
</feature>
<evidence type="ECO:0000256" key="8">
    <source>
        <dbReference type="ARBA" id="ARBA00022989"/>
    </source>
</evidence>
<protein>
    <submittedName>
        <fullName evidence="15">Receptor-like protein 12</fullName>
    </submittedName>
</protein>
<keyword evidence="3" id="KW-1003">Cell membrane</keyword>
<dbReference type="GO" id="GO:0051707">
    <property type="term" value="P:response to other organism"/>
    <property type="evidence" value="ECO:0007669"/>
    <property type="project" value="UniProtKB-ARBA"/>
</dbReference>
<keyword evidence="10" id="KW-0325">Glycoprotein</keyword>
<reference evidence="14" key="1">
    <citation type="journal article" date="2013" name="Genome Biol.">
        <title>Reference genomes and transcriptomes of Nicotiana sylvestris and Nicotiana tomentosiformis.</title>
        <authorList>
            <person name="Sierro N."/>
            <person name="Battey J.N."/>
            <person name="Ouadi S."/>
            <person name="Bovet L."/>
            <person name="Goepfert S."/>
            <person name="Bakaher N."/>
            <person name="Peitsch M.C."/>
            <person name="Ivanov N.V."/>
        </authorList>
    </citation>
    <scope>NUCLEOTIDE SEQUENCE [LARGE SCALE GENOMIC DNA]</scope>
</reference>
<evidence type="ECO:0000256" key="10">
    <source>
        <dbReference type="ARBA" id="ARBA00023180"/>
    </source>
</evidence>
<dbReference type="SUPFAM" id="SSF52047">
    <property type="entry name" value="RNI-like"/>
    <property type="match status" value="1"/>
</dbReference>
<keyword evidence="8 11" id="KW-1133">Transmembrane helix</keyword>
<dbReference type="PROSITE" id="PS51450">
    <property type="entry name" value="LRR"/>
    <property type="match status" value="2"/>
</dbReference>
<dbReference type="GeneID" id="104244980"/>
<evidence type="ECO:0000256" key="1">
    <source>
        <dbReference type="ARBA" id="ARBA00004251"/>
    </source>
</evidence>
<feature type="transmembrane region" description="Helical" evidence="11">
    <location>
        <begin position="901"/>
        <end position="924"/>
    </location>
</feature>
<sequence length="964" mass="108170">MGNKQLSVVLFVFLCHELAFSSSTLPQLCNKDQSISLLKFKQTLTVDPYNASSSCGYLGQNPYPKTSTWNMSRDCCLWDGVICDEFTGHVIELDLSCSSLVGIIDSNSSLFQLSHLQRFNLSWNNFYPSEISPLFGRFSHLTHLDLSYSGFTGQIPSEISHLSKLQSLYLSSNWRLNLGPHNFKFLLQNLTQLRELVLYEVNIASTIPPNISPHITTLILFNTGLYGALPESIFHLPNLQVLNLALNYQLSGYFPKTKWNSSASLRVLCLTNVNFSGDFIVESFGCLTSLQSLHLYSCNLSGPIPEYLWNLTRIEYMDLGYNDLGGSIPMFISGLQNLKHLSLSSNNLNGELPSWIYTRPSLTHLSLSFNHFSGQLEDFKSNSLVGIALDGNRLQGHLPMSIQNLVNLTRLDLSSNNFSGNVDVSFFSNFKQLFYLGLSHNSILLTNDNNVKSTLPESLIYLSLSGCEVNELDFLRSAKNLGYLDLSNNNIEGTIPDWAWSNWMHSLNYLNLSHNMLTSIDHFPSFFQLYTLDLRSNFLQGSLPILPSSLSTFLISNNSLSGEIPSFFCNLTLLRVLDLARNNLTGAISQCLGNMSDKLEVLDMQQNFLSGNLQTTFRVGSRLTSFNLHGNKLEGKIPKTLANCKELEVLDLGNNHLNDTFPMWLGTLPKLRVLSLRSNKLHGPIRASRTKNLFPQLQILDLSCNAFTAELPINLFHHFKAMMRTNQTKMAPRVGYYEDSVVVVTKGLELDVVRILSLYTTIDLSSNKFEGHIPSLLGDLIALRVLNLSRNRLQGDIPSSLGNLSLVETLDLKYNQLSGEIPKQLASLTSLAILNLSHNHLQGCIPQGPQFHTFENNSYEGNDGLHGFPISEGCGSGRIPETNNTTRVLDEESTSEFLNDFWKAALMGYGSGLVIGLSIAYIMLSARNPNWLSWIVEELEHKIAMRRRKKKRGQRRHRRRNNGV</sequence>
<dbReference type="AlphaFoldDB" id="A0A1U7YHT5"/>
<evidence type="ECO:0000256" key="2">
    <source>
        <dbReference type="ARBA" id="ARBA00009592"/>
    </source>
</evidence>
<dbReference type="InterPro" id="IPR001611">
    <property type="entry name" value="Leu-rich_rpt"/>
</dbReference>
<dbReference type="Pfam" id="PF00560">
    <property type="entry name" value="LRR_1"/>
    <property type="match status" value="6"/>
</dbReference>
<comment type="subcellular location">
    <subcellularLocation>
        <location evidence="1">Cell membrane</location>
        <topology evidence="1">Single-pass type I membrane protein</topology>
    </subcellularLocation>
</comment>
<dbReference type="PANTHER" id="PTHR48061">
    <property type="entry name" value="LEUCINE-RICH REPEAT RECEPTOR PROTEIN KINASE EMS1-LIKE-RELATED"/>
    <property type="match status" value="1"/>
</dbReference>
<keyword evidence="6 12" id="KW-0732">Signal</keyword>
<dbReference type="PRINTS" id="PR00019">
    <property type="entry name" value="LEURICHRPT"/>
</dbReference>
<dbReference type="Proteomes" id="UP000189701">
    <property type="component" value="Unplaced"/>
</dbReference>
<dbReference type="KEGG" id="nsy:104244980"/>
<keyword evidence="7" id="KW-0677">Repeat</keyword>
<reference evidence="15" key="2">
    <citation type="submission" date="2025-08" db="UniProtKB">
        <authorList>
            <consortium name="RefSeq"/>
        </authorList>
    </citation>
    <scope>IDENTIFICATION</scope>
    <source>
        <tissue evidence="15">Leaf</tissue>
    </source>
</reference>
<feature type="domain" description="Disease resistance R13L4/SHOC-2-like LRR" evidence="13">
    <location>
        <begin position="187"/>
        <end position="372"/>
    </location>
</feature>
<evidence type="ECO:0000256" key="7">
    <source>
        <dbReference type="ARBA" id="ARBA00022737"/>
    </source>
</evidence>
<feature type="chain" id="PRO_5010589012" evidence="12">
    <location>
        <begin position="22"/>
        <end position="964"/>
    </location>
</feature>
<dbReference type="SUPFAM" id="SSF52058">
    <property type="entry name" value="L domain-like"/>
    <property type="match status" value="1"/>
</dbReference>
<comment type="similarity">
    <text evidence="2">Belongs to the RLP family.</text>
</comment>
<dbReference type="OrthoDB" id="1910043at2759"/>
<dbReference type="PANTHER" id="PTHR48061:SF5">
    <property type="entry name" value="DISEASE RESISTANCE PROTEIN"/>
    <property type="match status" value="1"/>
</dbReference>
<accession>A0A1U7YHT5</accession>
<dbReference type="GO" id="GO:0006952">
    <property type="term" value="P:defense response"/>
    <property type="evidence" value="ECO:0007669"/>
    <property type="project" value="UniProtKB-ARBA"/>
</dbReference>
<dbReference type="Gene3D" id="3.80.10.10">
    <property type="entry name" value="Ribonuclease Inhibitor"/>
    <property type="match status" value="5"/>
</dbReference>
<organism evidence="14 15">
    <name type="scientific">Nicotiana sylvestris</name>
    <name type="common">Wood tobacco</name>
    <name type="synonym">South American tobacco</name>
    <dbReference type="NCBI Taxonomy" id="4096"/>
    <lineage>
        <taxon>Eukaryota</taxon>
        <taxon>Viridiplantae</taxon>
        <taxon>Streptophyta</taxon>
        <taxon>Embryophyta</taxon>
        <taxon>Tracheophyta</taxon>
        <taxon>Spermatophyta</taxon>
        <taxon>Magnoliopsida</taxon>
        <taxon>eudicotyledons</taxon>
        <taxon>Gunneridae</taxon>
        <taxon>Pentapetalae</taxon>
        <taxon>asterids</taxon>
        <taxon>lamiids</taxon>
        <taxon>Solanales</taxon>
        <taxon>Solanaceae</taxon>
        <taxon>Nicotianoideae</taxon>
        <taxon>Nicotianeae</taxon>
        <taxon>Nicotiana</taxon>
    </lineage>
</organism>
<keyword evidence="4" id="KW-0433">Leucine-rich repeat</keyword>
<evidence type="ECO:0000256" key="5">
    <source>
        <dbReference type="ARBA" id="ARBA00022692"/>
    </source>
</evidence>
<evidence type="ECO:0000256" key="3">
    <source>
        <dbReference type="ARBA" id="ARBA00022475"/>
    </source>
</evidence>
<dbReference type="eggNOG" id="KOG0619">
    <property type="taxonomic scope" value="Eukaryota"/>
</dbReference>
<dbReference type="Pfam" id="PF13855">
    <property type="entry name" value="LRR_8"/>
    <property type="match status" value="2"/>
</dbReference>
<proteinExistence type="inferred from homology"/>
<evidence type="ECO:0000256" key="11">
    <source>
        <dbReference type="SAM" id="Phobius"/>
    </source>
</evidence>